<keyword evidence="3" id="KW-1185">Reference proteome</keyword>
<dbReference type="EMBL" id="CAJGYM010000010">
    <property type="protein sequence ID" value="CAD6189414.1"/>
    <property type="molecule type" value="Genomic_DNA"/>
</dbReference>
<dbReference type="InterPro" id="IPR000225">
    <property type="entry name" value="Armadillo"/>
</dbReference>
<dbReference type="SUPFAM" id="SSF48371">
    <property type="entry name" value="ARM repeat"/>
    <property type="match status" value="1"/>
</dbReference>
<accession>A0A8S1H2L4</accession>
<dbReference type="SMART" id="SM00185">
    <property type="entry name" value="ARM"/>
    <property type="match status" value="5"/>
</dbReference>
<dbReference type="AlphaFoldDB" id="A0A8S1H2L4"/>
<sequence>MDVDNNIAQCSSIQIEATQHEVPKKNCILTPALTVQTSMKPMSTDNRVEMWRNRNFDSGFHTMNPSEAPSMISSLHPSSHISGMSNVTEYEQSQLSDQQQMKFDGIPACPEQQYGSAVRAIPELTQLIKDNDHAVVYKAVYIMQNIAKMDSDTMRRQKPVIADVRVIHALSDVLRDKMQYPNIIRVALGTIFHICNRPDGIELVAHVAGTSPSLLTHIVQHMHTVNFSCYKYALLTFHSLLSDRQAGPGLIPIARRINALQPIVRWLGDEKSEKLLPVIVDLVRIICDKQNELRGLFIKADGARKLLDIIQSCTYENLLWRSTQLLKSFTNFDAETVVASGAREVLAPLLSHDSDRLVVSSLECLRNLSDVPSRMEDEVLLHSLLMLLGVRTPVVMLYTVQIISNMCANNKMNKEFLVRNQAVEHLLRVLIEETAYSSYNHLTNKEAQMLEELTESILCTFRHLCVGHNLGDMVQQLVMRQPHHTLNLLSKSANQDGNLPVFRDFRSGNLCFVEQIIHILRVACSQLATHDQIEGVRVSDLIYLSVNLLLLLSHDGKILDQVVYFLKHPENQRINEITALLPIYMLYHIAIADDLENDQALLTALHHISRTAGVETASFAERLYKEIKMNAQLPQSSNFSFATQPMSVPEIGNMRTMLDEPMDGAGEQWSQDLASTDDPFANVFCGKEPASVQRNSPEDATASNWTVNHAEPDSVMPGPCNSPSFPGNHLPMVGPTVIPHPRNPYFPHLHGPPPGYYPPMNHYELPFNGPHINQNFSPQYHSAHHSPYARF</sequence>
<keyword evidence="1" id="KW-0217">Developmental protein</keyword>
<name>A0A8S1H2L4_9PELO</name>
<comment type="caution">
    <text evidence="2">The sequence shown here is derived from an EMBL/GenBank/DDBJ whole genome shotgun (WGS) entry which is preliminary data.</text>
</comment>
<dbReference type="InterPro" id="IPR011989">
    <property type="entry name" value="ARM-like"/>
</dbReference>
<dbReference type="Gene3D" id="1.25.10.10">
    <property type="entry name" value="Leucine-rich Repeat Variant"/>
    <property type="match status" value="1"/>
</dbReference>
<dbReference type="InterPro" id="IPR013284">
    <property type="entry name" value="Beta-catenin"/>
</dbReference>
<proteinExistence type="predicted"/>
<dbReference type="OrthoDB" id="195736at2759"/>
<dbReference type="PANTHER" id="PTHR45976">
    <property type="entry name" value="ARMADILLO SEGMENT POLARITY PROTEIN"/>
    <property type="match status" value="1"/>
</dbReference>
<dbReference type="GO" id="GO:0045296">
    <property type="term" value="F:cadherin binding"/>
    <property type="evidence" value="ECO:0007669"/>
    <property type="project" value="InterPro"/>
</dbReference>
<evidence type="ECO:0000313" key="2">
    <source>
        <dbReference type="EMBL" id="CAD6189414.1"/>
    </source>
</evidence>
<dbReference type="Proteomes" id="UP000835052">
    <property type="component" value="Unassembled WGS sequence"/>
</dbReference>
<dbReference type="InterPro" id="IPR016024">
    <property type="entry name" value="ARM-type_fold"/>
</dbReference>
<protein>
    <submittedName>
        <fullName evidence="2">Uncharacterized protein</fullName>
    </submittedName>
</protein>
<reference evidence="2" key="1">
    <citation type="submission" date="2020-10" db="EMBL/GenBank/DDBJ databases">
        <authorList>
            <person name="Kikuchi T."/>
        </authorList>
    </citation>
    <scope>NUCLEOTIDE SEQUENCE</scope>
    <source>
        <strain evidence="2">NKZ352</strain>
    </source>
</reference>
<gene>
    <name evidence="2" type="ORF">CAUJ_LOCUS5333</name>
</gene>
<dbReference type="GO" id="GO:0007155">
    <property type="term" value="P:cell adhesion"/>
    <property type="evidence" value="ECO:0007669"/>
    <property type="project" value="InterPro"/>
</dbReference>
<evidence type="ECO:0000256" key="1">
    <source>
        <dbReference type="ARBA" id="ARBA00022473"/>
    </source>
</evidence>
<organism evidence="2 3">
    <name type="scientific">Caenorhabditis auriculariae</name>
    <dbReference type="NCBI Taxonomy" id="2777116"/>
    <lineage>
        <taxon>Eukaryota</taxon>
        <taxon>Metazoa</taxon>
        <taxon>Ecdysozoa</taxon>
        <taxon>Nematoda</taxon>
        <taxon>Chromadorea</taxon>
        <taxon>Rhabditida</taxon>
        <taxon>Rhabditina</taxon>
        <taxon>Rhabditomorpha</taxon>
        <taxon>Rhabditoidea</taxon>
        <taxon>Rhabditidae</taxon>
        <taxon>Peloderinae</taxon>
        <taxon>Caenorhabditis</taxon>
    </lineage>
</organism>
<evidence type="ECO:0000313" key="3">
    <source>
        <dbReference type="Proteomes" id="UP000835052"/>
    </source>
</evidence>